<organism evidence="2 3">
    <name type="scientific">Genlisea aurea</name>
    <dbReference type="NCBI Taxonomy" id="192259"/>
    <lineage>
        <taxon>Eukaryota</taxon>
        <taxon>Viridiplantae</taxon>
        <taxon>Streptophyta</taxon>
        <taxon>Embryophyta</taxon>
        <taxon>Tracheophyta</taxon>
        <taxon>Spermatophyta</taxon>
        <taxon>Magnoliopsida</taxon>
        <taxon>eudicotyledons</taxon>
        <taxon>Gunneridae</taxon>
        <taxon>Pentapetalae</taxon>
        <taxon>asterids</taxon>
        <taxon>lamiids</taxon>
        <taxon>Lamiales</taxon>
        <taxon>Lentibulariaceae</taxon>
        <taxon>Genlisea</taxon>
    </lineage>
</organism>
<evidence type="ECO:0000313" key="3">
    <source>
        <dbReference type="Proteomes" id="UP000015453"/>
    </source>
</evidence>
<dbReference type="PANTHER" id="PTHR34802:SF1">
    <property type="entry name" value="CHORISMATE SYNTHASE"/>
    <property type="match status" value="1"/>
</dbReference>
<comment type="caution">
    <text evidence="2">The sequence shown here is derived from an EMBL/GenBank/DDBJ whole genome shotgun (WGS) entry which is preliminary data.</text>
</comment>
<gene>
    <name evidence="2" type="ORF">M569_06697</name>
</gene>
<dbReference type="PANTHER" id="PTHR34802">
    <property type="entry name" value="CHORISMATE SYNTHASE"/>
    <property type="match status" value="1"/>
</dbReference>
<evidence type="ECO:0000256" key="1">
    <source>
        <dbReference type="SAM" id="MobiDB-lite"/>
    </source>
</evidence>
<dbReference type="EMBL" id="AUSU01002795">
    <property type="protein sequence ID" value="EPS68078.1"/>
    <property type="molecule type" value="Genomic_DNA"/>
</dbReference>
<feature type="non-terminal residue" evidence="2">
    <location>
        <position position="225"/>
    </location>
</feature>
<dbReference type="AlphaFoldDB" id="S8DXS9"/>
<feature type="region of interest" description="Disordered" evidence="1">
    <location>
        <begin position="60"/>
        <end position="225"/>
    </location>
</feature>
<feature type="compositionally biased region" description="Basic and acidic residues" evidence="1">
    <location>
        <begin position="194"/>
        <end position="225"/>
    </location>
</feature>
<proteinExistence type="predicted"/>
<protein>
    <submittedName>
        <fullName evidence="2">Uncharacterized protein</fullName>
    </submittedName>
</protein>
<evidence type="ECO:0000313" key="2">
    <source>
        <dbReference type="EMBL" id="EPS68078.1"/>
    </source>
</evidence>
<feature type="non-terminal residue" evidence="2">
    <location>
        <position position="1"/>
    </location>
</feature>
<accession>S8DXS9</accession>
<reference evidence="2 3" key="1">
    <citation type="journal article" date="2013" name="BMC Genomics">
        <title>The miniature genome of a carnivorous plant Genlisea aurea contains a low number of genes and short non-coding sequences.</title>
        <authorList>
            <person name="Leushkin E.V."/>
            <person name="Sutormin R.A."/>
            <person name="Nabieva E.R."/>
            <person name="Penin A.A."/>
            <person name="Kondrashov A.S."/>
            <person name="Logacheva M.D."/>
        </authorList>
    </citation>
    <scope>NUCLEOTIDE SEQUENCE [LARGE SCALE GENOMIC DNA]</scope>
</reference>
<keyword evidence="3" id="KW-1185">Reference proteome</keyword>
<sequence length="225" mass="26066">SIRKLTRSYTRQFLLSLRDLDVCKKLPSDFDESVLCEFEDSKQSYQDRQKVPGNRQFQCFRRNEYGSSPPSRGDSAIYSRGNYGKMGNRPSDQSDRDSDSQSDLDSESGRLFSQQSRRSWHATEQDGLLGSGTLPRLSGCTSGVSAPRMKTFEQNQLRKSNGPYHPPPRTYKALPYSRRDTDAYNDETFGSKECSNENRVEEERRRRASFEQMRKEQQMTLQEKH</sequence>
<name>S8DXS9_9LAMI</name>
<dbReference type="Proteomes" id="UP000015453">
    <property type="component" value="Unassembled WGS sequence"/>
</dbReference>
<dbReference type="OrthoDB" id="898139at2759"/>